<feature type="domain" description="Protein kinase" evidence="6">
    <location>
        <begin position="255"/>
        <end position="521"/>
    </location>
</feature>
<dbReference type="STRING" id="452.Lspi_1937"/>
<protein>
    <submittedName>
        <fullName evidence="7">Serine/threonine protein kinase</fullName>
    </submittedName>
</protein>
<evidence type="ECO:0000256" key="2">
    <source>
        <dbReference type="ARBA" id="ARBA00022679"/>
    </source>
</evidence>
<evidence type="ECO:0000313" key="7">
    <source>
        <dbReference type="EMBL" id="KTD62087.1"/>
    </source>
</evidence>
<dbReference type="InterPro" id="IPR011009">
    <property type="entry name" value="Kinase-like_dom_sf"/>
</dbReference>
<dbReference type="PROSITE" id="PS50011">
    <property type="entry name" value="PROTEIN_KINASE_DOM"/>
    <property type="match status" value="1"/>
</dbReference>
<gene>
    <name evidence="7" type="ORF">Lspi_1937</name>
</gene>
<keyword evidence="2" id="KW-0808">Transferase</keyword>
<evidence type="ECO:0000259" key="6">
    <source>
        <dbReference type="PROSITE" id="PS50011"/>
    </source>
</evidence>
<evidence type="ECO:0000256" key="1">
    <source>
        <dbReference type="ARBA" id="ARBA00022527"/>
    </source>
</evidence>
<evidence type="ECO:0000313" key="8">
    <source>
        <dbReference type="Proteomes" id="UP000054877"/>
    </source>
</evidence>
<comment type="caution">
    <text evidence="7">The sequence shown here is derived from an EMBL/GenBank/DDBJ whole genome shotgun (WGS) entry which is preliminary data.</text>
</comment>
<name>A0A0W0YYZ0_LEGSP</name>
<dbReference type="Pfam" id="PF00069">
    <property type="entry name" value="Pkinase"/>
    <property type="match status" value="1"/>
</dbReference>
<organism evidence="7 8">
    <name type="scientific">Legionella spiritensis</name>
    <dbReference type="NCBI Taxonomy" id="452"/>
    <lineage>
        <taxon>Bacteria</taxon>
        <taxon>Pseudomonadati</taxon>
        <taxon>Pseudomonadota</taxon>
        <taxon>Gammaproteobacteria</taxon>
        <taxon>Legionellales</taxon>
        <taxon>Legionellaceae</taxon>
        <taxon>Legionella</taxon>
    </lineage>
</organism>
<dbReference type="PANTHER" id="PTHR43895:SF150">
    <property type="entry name" value="SERINE_THREONINE-PROTEIN KINASE STK11"/>
    <property type="match status" value="1"/>
</dbReference>
<dbReference type="SUPFAM" id="SSF56112">
    <property type="entry name" value="Protein kinase-like (PK-like)"/>
    <property type="match status" value="1"/>
</dbReference>
<keyword evidence="1 7" id="KW-0723">Serine/threonine-protein kinase</keyword>
<accession>A0A0W0YYZ0</accession>
<dbReference type="PANTHER" id="PTHR43895">
    <property type="entry name" value="CALCIUM/CALMODULIN-DEPENDENT PROTEIN KINASE KINASE-RELATED"/>
    <property type="match status" value="1"/>
</dbReference>
<sequence length="647" mass="76421">MRKIKARFIKFEIKNKRFEKKVNEAVLKIQKQLSHHNKLVEDYNYFGKGKSERKRLFIELKKSSESISLLLDPQIFLKYSNYPEITSYYYDLQNKLIDFNNELSGRIRKYNVGFDEIYGTNISNYTCKNLFEFLFFKANRNHIIDFYMALKNQAYLYKSYKKGWENLAEFIKYTPDIPDDCKRYIRDKMDKEEFNIDDWSLDLADKFHLSDEVYNLIKNIMNDFNFLKQENIILKERLTENLFQDIPFIMKTLGNSEIKFLGGGNAFNFKVTNLDNNESFVIKLNPDQKSTLISQKLLETDAKKYISKPYYRDYIGIEFEDFDISHTSSNLELLDYYENGDIASYGIHQDEINIDEACFIFTQLADFISILEREDIFFPDMKIANFLLDKNMLINVSDTKSFVKTDSTDYDLCKTEGYVPPEFIYNDEINIPGWHSYCLGIGLYCYLTQTPTKDIVISKFDFNSLLDENGKLKFNAKHSSFKGAIGQQFKDLIERLLNEDPRLRPTMSQVKSELESLHVLVNRWHHKVKHRVNAPSIIIGTEYRLFNQKKVPDDEDQEINMVSDSSDINNSLIYKKQFKSMMRRYSNIQSDLKENNIEAMLRNFEYLRDDIEKLQTAIHDDFQCKVSQDIDSDINSLLVPYPHSMRG</sequence>
<dbReference type="RefSeq" id="WP_095140621.1">
    <property type="nucleotide sequence ID" value="NZ_CAAAII010000027.1"/>
</dbReference>
<dbReference type="GO" id="GO:0005524">
    <property type="term" value="F:ATP binding"/>
    <property type="evidence" value="ECO:0007669"/>
    <property type="project" value="UniProtKB-KW"/>
</dbReference>
<dbReference type="GO" id="GO:0004674">
    <property type="term" value="F:protein serine/threonine kinase activity"/>
    <property type="evidence" value="ECO:0007669"/>
    <property type="project" value="UniProtKB-KW"/>
</dbReference>
<dbReference type="AlphaFoldDB" id="A0A0W0YYZ0"/>
<dbReference type="SMART" id="SM00220">
    <property type="entry name" value="S_TKc"/>
    <property type="match status" value="1"/>
</dbReference>
<dbReference type="PATRIC" id="fig|452.5.peg.2128"/>
<dbReference type="Proteomes" id="UP000054877">
    <property type="component" value="Unassembled WGS sequence"/>
</dbReference>
<evidence type="ECO:0000256" key="3">
    <source>
        <dbReference type="ARBA" id="ARBA00022741"/>
    </source>
</evidence>
<dbReference type="Gene3D" id="1.10.510.10">
    <property type="entry name" value="Transferase(Phosphotransferase) domain 1"/>
    <property type="match status" value="1"/>
</dbReference>
<keyword evidence="4 7" id="KW-0418">Kinase</keyword>
<reference evidence="7 8" key="1">
    <citation type="submission" date="2015-11" db="EMBL/GenBank/DDBJ databases">
        <title>Genomic analysis of 38 Legionella species identifies large and diverse effector repertoires.</title>
        <authorList>
            <person name="Burstein D."/>
            <person name="Amaro F."/>
            <person name="Zusman T."/>
            <person name="Lifshitz Z."/>
            <person name="Cohen O."/>
            <person name="Gilbert J.A."/>
            <person name="Pupko T."/>
            <person name="Shuman H.A."/>
            <person name="Segal G."/>
        </authorList>
    </citation>
    <scope>NUCLEOTIDE SEQUENCE [LARGE SCALE GENOMIC DNA]</scope>
    <source>
        <strain evidence="7 8">Mt.St.Helens-9</strain>
    </source>
</reference>
<keyword evidence="5" id="KW-0067">ATP-binding</keyword>
<dbReference type="EMBL" id="LNYX01000030">
    <property type="protein sequence ID" value="KTD62087.1"/>
    <property type="molecule type" value="Genomic_DNA"/>
</dbReference>
<proteinExistence type="predicted"/>
<dbReference type="OrthoDB" id="5650925at2"/>
<keyword evidence="3" id="KW-0547">Nucleotide-binding</keyword>
<dbReference type="InterPro" id="IPR000719">
    <property type="entry name" value="Prot_kinase_dom"/>
</dbReference>
<dbReference type="GO" id="GO:0007165">
    <property type="term" value="P:signal transduction"/>
    <property type="evidence" value="ECO:0007669"/>
    <property type="project" value="TreeGrafter"/>
</dbReference>
<evidence type="ECO:0000256" key="4">
    <source>
        <dbReference type="ARBA" id="ARBA00022777"/>
    </source>
</evidence>
<keyword evidence="8" id="KW-1185">Reference proteome</keyword>
<evidence type="ECO:0000256" key="5">
    <source>
        <dbReference type="ARBA" id="ARBA00022840"/>
    </source>
</evidence>